<feature type="domain" description="RanBP2-type" evidence="6">
    <location>
        <begin position="282"/>
        <end position="311"/>
    </location>
</feature>
<dbReference type="SMART" id="SM00547">
    <property type="entry name" value="ZnF_RBZ"/>
    <property type="match status" value="3"/>
</dbReference>
<dbReference type="GO" id="GO:0005737">
    <property type="term" value="C:cytoplasm"/>
    <property type="evidence" value="ECO:0000318"/>
    <property type="project" value="GO_Central"/>
</dbReference>
<sequence>MHKLFLSHYPYLYSSFKSCCKSPRFIFPISLLHSSKQSLDPNLMQDFVFDEVESRNSSSSVTRIAQSSSKTNELINQAEHTKRNESTVQISHPWPEWVDLMELLLKRGYFTSNMNPFLNGELGTKEMNWIRTACLNFARDQLGLVRFFSRKDIHVIARCGCPSIDRKVVNSGKRLRAHVGINEGNVCGSCKLRGDCERAYVMAREGEGARTVDVMRILVTYGFDHLSDNLDNSPFDNKMVKDSVRVLLKEMVDFGKQQLDSDLPDGTSLKSCEPLRTHSSMKQGDWLCPKCNFLNFSRNIRCLQCDSLFEDRLKQLHKDEHHLPLKKGDWICEKCNFLNFAKNTRCLQCKEKPPKRHLNPGEWECESCNYINFRRNMVCLKCDHRRPKAVNTRSKISTPLDHDSRAYPNHRRLRFVDGGHNGNVDKSMQLDRMNQRRGVDRFRFVEEEREDEHSNVRTKGSGFIDFPIVGGKSSLSQDSQNRERWKQEMLEKRKTSARNGESDEESMCADTQRRFKFLETTDDEDMAEWFGHTK</sequence>
<organism evidence="7 8">
    <name type="scientific">Manihot esculenta</name>
    <name type="common">Cassava</name>
    <name type="synonym">Jatropha manihot</name>
    <dbReference type="NCBI Taxonomy" id="3983"/>
    <lineage>
        <taxon>Eukaryota</taxon>
        <taxon>Viridiplantae</taxon>
        <taxon>Streptophyta</taxon>
        <taxon>Embryophyta</taxon>
        <taxon>Tracheophyta</taxon>
        <taxon>Spermatophyta</taxon>
        <taxon>Magnoliopsida</taxon>
        <taxon>eudicotyledons</taxon>
        <taxon>Gunneridae</taxon>
        <taxon>Pentapetalae</taxon>
        <taxon>rosids</taxon>
        <taxon>fabids</taxon>
        <taxon>Malpighiales</taxon>
        <taxon>Euphorbiaceae</taxon>
        <taxon>Crotonoideae</taxon>
        <taxon>Manihoteae</taxon>
        <taxon>Manihot</taxon>
    </lineage>
</organism>
<accession>A0A2C9U691</accession>
<dbReference type="AlphaFoldDB" id="A0A2C9U691"/>
<evidence type="ECO:0000256" key="2">
    <source>
        <dbReference type="ARBA" id="ARBA00022771"/>
    </source>
</evidence>
<dbReference type="SUPFAM" id="SSF90209">
    <property type="entry name" value="Ran binding protein zinc finger-like"/>
    <property type="match status" value="3"/>
</dbReference>
<dbReference type="PROSITE" id="PS01358">
    <property type="entry name" value="ZF_RANBP2_1"/>
    <property type="match status" value="3"/>
</dbReference>
<dbReference type="Gramene" id="Manes.17G083400.1.v8.1">
    <property type="protein sequence ID" value="Manes.17G083400.1.v8.1.CDS"/>
    <property type="gene ID" value="Manes.17G083400.v8.1"/>
</dbReference>
<dbReference type="InterPro" id="IPR001876">
    <property type="entry name" value="Znf_RanBP2"/>
</dbReference>
<proteinExistence type="predicted"/>
<keyword evidence="3" id="KW-0862">Zinc</keyword>
<dbReference type="PANTHER" id="PTHR23111">
    <property type="entry name" value="ZINC FINGER PROTEIN"/>
    <property type="match status" value="1"/>
</dbReference>
<keyword evidence="1" id="KW-0479">Metal-binding</keyword>
<reference evidence="8" key="1">
    <citation type="journal article" date="2016" name="Nat. Biotechnol.">
        <title>Sequencing wild and cultivated cassava and related species reveals extensive interspecific hybridization and genetic diversity.</title>
        <authorList>
            <person name="Bredeson J.V."/>
            <person name="Lyons J.B."/>
            <person name="Prochnik S.E."/>
            <person name="Wu G.A."/>
            <person name="Ha C.M."/>
            <person name="Edsinger-Gonzales E."/>
            <person name="Grimwood J."/>
            <person name="Schmutz J."/>
            <person name="Rabbi I.Y."/>
            <person name="Egesi C."/>
            <person name="Nauluvula P."/>
            <person name="Lebot V."/>
            <person name="Ndunguru J."/>
            <person name="Mkamilo G."/>
            <person name="Bart R.S."/>
            <person name="Setter T.L."/>
            <person name="Gleadow R.M."/>
            <person name="Kulakow P."/>
            <person name="Ferguson M.E."/>
            <person name="Rounsley S."/>
            <person name="Rokhsar D.S."/>
        </authorList>
    </citation>
    <scope>NUCLEOTIDE SEQUENCE [LARGE SCALE GENOMIC DNA]</scope>
    <source>
        <strain evidence="8">cv. AM560-2</strain>
    </source>
</reference>
<evidence type="ECO:0000256" key="5">
    <source>
        <dbReference type="SAM" id="MobiDB-lite"/>
    </source>
</evidence>
<protein>
    <recommendedName>
        <fullName evidence="6">RanBP2-type domain-containing protein</fullName>
    </recommendedName>
</protein>
<evidence type="ECO:0000313" key="7">
    <source>
        <dbReference type="EMBL" id="OAY25304.1"/>
    </source>
</evidence>
<evidence type="ECO:0000256" key="4">
    <source>
        <dbReference type="PROSITE-ProRule" id="PRU00322"/>
    </source>
</evidence>
<dbReference type="Gene3D" id="4.10.1060.10">
    <property type="entry name" value="Zinc finger, RanBP2-type"/>
    <property type="match status" value="3"/>
</dbReference>
<feature type="domain" description="RanBP2-type" evidence="6">
    <location>
        <begin position="326"/>
        <end position="355"/>
    </location>
</feature>
<keyword evidence="8" id="KW-1185">Reference proteome</keyword>
<name>A0A2C9U691_MANES</name>
<dbReference type="OrthoDB" id="448399at2759"/>
<feature type="region of interest" description="Disordered" evidence="5">
    <location>
        <begin position="468"/>
        <end position="510"/>
    </location>
</feature>
<dbReference type="PANTHER" id="PTHR23111:SF23">
    <property type="entry name" value="RAN BP2_NZF ZINC FINGER-LIKE SUPERFAMILY PROTEIN"/>
    <property type="match status" value="1"/>
</dbReference>
<dbReference type="PROSITE" id="PS50199">
    <property type="entry name" value="ZF_RANBP2_2"/>
    <property type="match status" value="3"/>
</dbReference>
<feature type="compositionally biased region" description="Basic and acidic residues" evidence="5">
    <location>
        <begin position="480"/>
        <end position="494"/>
    </location>
</feature>
<evidence type="ECO:0000259" key="6">
    <source>
        <dbReference type="PROSITE" id="PS50199"/>
    </source>
</evidence>
<dbReference type="STRING" id="3983.A0A2C9U691"/>
<dbReference type="GO" id="GO:0003729">
    <property type="term" value="F:mRNA binding"/>
    <property type="evidence" value="ECO:0000318"/>
    <property type="project" value="GO_Central"/>
</dbReference>
<feature type="domain" description="RanBP2-type" evidence="6">
    <location>
        <begin position="359"/>
        <end position="388"/>
    </location>
</feature>
<keyword evidence="2 4" id="KW-0863">Zinc-finger</keyword>
<gene>
    <name evidence="7" type="ORF">MANES_17G083400v8</name>
</gene>
<dbReference type="Proteomes" id="UP000091857">
    <property type="component" value="Chromosome 17"/>
</dbReference>
<evidence type="ECO:0000256" key="1">
    <source>
        <dbReference type="ARBA" id="ARBA00022723"/>
    </source>
</evidence>
<evidence type="ECO:0000313" key="8">
    <source>
        <dbReference type="Proteomes" id="UP000091857"/>
    </source>
</evidence>
<dbReference type="InterPro" id="IPR036443">
    <property type="entry name" value="Znf_RanBP2_sf"/>
</dbReference>
<dbReference type="EMBL" id="CM004403">
    <property type="protein sequence ID" value="OAY25304.1"/>
    <property type="molecule type" value="Genomic_DNA"/>
</dbReference>
<evidence type="ECO:0000256" key="3">
    <source>
        <dbReference type="ARBA" id="ARBA00022833"/>
    </source>
</evidence>
<dbReference type="Pfam" id="PF00641">
    <property type="entry name" value="Zn_ribbon_RanBP"/>
    <property type="match status" value="3"/>
</dbReference>
<comment type="caution">
    <text evidence="7">The sequence shown here is derived from an EMBL/GenBank/DDBJ whole genome shotgun (WGS) entry which is preliminary data.</text>
</comment>
<dbReference type="GO" id="GO:0008270">
    <property type="term" value="F:zinc ion binding"/>
    <property type="evidence" value="ECO:0007669"/>
    <property type="project" value="UniProtKB-KW"/>
</dbReference>